<sequence>MIFKIVFNIMLSPPAIIAFSLSPLPSERDII</sequence>
<protein>
    <submittedName>
        <fullName evidence="1">Uncharacterized protein</fullName>
    </submittedName>
</protein>
<dbReference type="AlphaFoldDB" id="X1CIQ9"/>
<accession>X1CIQ9</accession>
<comment type="caution">
    <text evidence="1">The sequence shown here is derived from an EMBL/GenBank/DDBJ whole genome shotgun (WGS) entry which is preliminary data.</text>
</comment>
<dbReference type="EMBL" id="BART01038779">
    <property type="protein sequence ID" value="GAH07547.1"/>
    <property type="molecule type" value="Genomic_DNA"/>
</dbReference>
<reference evidence="1" key="1">
    <citation type="journal article" date="2014" name="Front. Microbiol.">
        <title>High frequency of phylogenetically diverse reductive dehalogenase-homologous genes in deep subseafloor sedimentary metagenomes.</title>
        <authorList>
            <person name="Kawai M."/>
            <person name="Futagami T."/>
            <person name="Toyoda A."/>
            <person name="Takaki Y."/>
            <person name="Nishi S."/>
            <person name="Hori S."/>
            <person name="Arai W."/>
            <person name="Tsubouchi T."/>
            <person name="Morono Y."/>
            <person name="Uchiyama I."/>
            <person name="Ito T."/>
            <person name="Fujiyama A."/>
            <person name="Inagaki F."/>
            <person name="Takami H."/>
        </authorList>
    </citation>
    <scope>NUCLEOTIDE SEQUENCE</scope>
    <source>
        <strain evidence="1">Expedition CK06-06</strain>
    </source>
</reference>
<feature type="non-terminal residue" evidence="1">
    <location>
        <position position="31"/>
    </location>
</feature>
<organism evidence="1">
    <name type="scientific">marine sediment metagenome</name>
    <dbReference type="NCBI Taxonomy" id="412755"/>
    <lineage>
        <taxon>unclassified sequences</taxon>
        <taxon>metagenomes</taxon>
        <taxon>ecological metagenomes</taxon>
    </lineage>
</organism>
<gene>
    <name evidence="1" type="ORF">S01H4_64116</name>
</gene>
<name>X1CIQ9_9ZZZZ</name>
<proteinExistence type="predicted"/>
<evidence type="ECO:0000313" key="1">
    <source>
        <dbReference type="EMBL" id="GAH07547.1"/>
    </source>
</evidence>